<comment type="caution">
    <text evidence="2">The sequence shown here is derived from an EMBL/GenBank/DDBJ whole genome shotgun (WGS) entry which is preliminary data.</text>
</comment>
<accession>A0ABP3Y3A4</accession>
<evidence type="ECO:0000256" key="1">
    <source>
        <dbReference type="SAM" id="Phobius"/>
    </source>
</evidence>
<sequence length="425" mass="48420">MKKVGASNSVIQMLLFVAAWITLYFALYTTGILTEAPGSLNLIQWDASWYQSIVDGGYAYRETEQSNAGFFPGFPTLWRMSGLGASGISVINALLFFSGVFILIKQVRASAFELLYLVTLPSVFFFFAPYSEALFYIFGVGIIYAWNTKKMVWLLVFGIGASFVRPMFFFLIPAIVLAFLLKEGWKEKTRWHYISLLACVIVGAGIGFGVIGMQTGDFFAYSKSQVEHWNHGFGIPSLPFTTWRGARILWLDTFALFFTLLSGVLLLKEILSVVVKKKKTELDAIELISLGYISMILVYVLFFHPEEEGRTSLLSMNRYVFCSPFLHYLLVKRIRKSVPSFKNISLFLLLIVVTLLVVGFPFSNVVEWDHAPVFYYSFIALFLVVQSLVFFRFKFSIWLQITVLLMNVLLQMYLFNSFLKGNWVG</sequence>
<evidence type="ECO:0008006" key="4">
    <source>
        <dbReference type="Google" id="ProtNLM"/>
    </source>
</evidence>
<proteinExistence type="predicted"/>
<feature type="transmembrane region" description="Helical" evidence="1">
    <location>
        <begin position="116"/>
        <end position="146"/>
    </location>
</feature>
<name>A0ABP3Y3A4_9FLAO</name>
<dbReference type="RefSeq" id="WP_343787949.1">
    <property type="nucleotide sequence ID" value="NZ_BAAAFH010000011.1"/>
</dbReference>
<reference evidence="3" key="1">
    <citation type="journal article" date="2019" name="Int. J. Syst. Evol. Microbiol.">
        <title>The Global Catalogue of Microorganisms (GCM) 10K type strain sequencing project: providing services to taxonomists for standard genome sequencing and annotation.</title>
        <authorList>
            <consortium name="The Broad Institute Genomics Platform"/>
            <consortium name="The Broad Institute Genome Sequencing Center for Infectious Disease"/>
            <person name="Wu L."/>
            <person name="Ma J."/>
        </authorList>
    </citation>
    <scope>NUCLEOTIDE SEQUENCE [LARGE SCALE GENOMIC DNA]</scope>
    <source>
        <strain evidence="3">JCM 16083</strain>
    </source>
</reference>
<keyword evidence="1" id="KW-1133">Transmembrane helix</keyword>
<feature type="transmembrane region" description="Helical" evidence="1">
    <location>
        <begin position="343"/>
        <end position="362"/>
    </location>
</feature>
<feature type="transmembrane region" description="Helical" evidence="1">
    <location>
        <begin position="287"/>
        <end position="305"/>
    </location>
</feature>
<evidence type="ECO:0000313" key="3">
    <source>
        <dbReference type="Proteomes" id="UP001501126"/>
    </source>
</evidence>
<dbReference type="EMBL" id="BAAAFH010000011">
    <property type="protein sequence ID" value="GAA0875950.1"/>
    <property type="molecule type" value="Genomic_DNA"/>
</dbReference>
<keyword evidence="1" id="KW-0812">Transmembrane</keyword>
<feature type="transmembrane region" description="Helical" evidence="1">
    <location>
        <begin position="398"/>
        <end position="419"/>
    </location>
</feature>
<organism evidence="2 3">
    <name type="scientific">Wandonia haliotis</name>
    <dbReference type="NCBI Taxonomy" id="574963"/>
    <lineage>
        <taxon>Bacteria</taxon>
        <taxon>Pseudomonadati</taxon>
        <taxon>Bacteroidota</taxon>
        <taxon>Flavobacteriia</taxon>
        <taxon>Flavobacteriales</taxon>
        <taxon>Crocinitomicaceae</taxon>
        <taxon>Wandonia</taxon>
    </lineage>
</organism>
<feature type="transmembrane region" description="Helical" evidence="1">
    <location>
        <begin position="83"/>
        <end position="104"/>
    </location>
</feature>
<feature type="transmembrane region" description="Helical" evidence="1">
    <location>
        <begin position="12"/>
        <end position="33"/>
    </location>
</feature>
<keyword evidence="1" id="KW-0472">Membrane</keyword>
<feature type="transmembrane region" description="Helical" evidence="1">
    <location>
        <begin position="193"/>
        <end position="213"/>
    </location>
</feature>
<feature type="transmembrane region" description="Helical" evidence="1">
    <location>
        <begin position="311"/>
        <end position="331"/>
    </location>
</feature>
<feature type="transmembrane region" description="Helical" evidence="1">
    <location>
        <begin position="248"/>
        <end position="267"/>
    </location>
</feature>
<feature type="transmembrane region" description="Helical" evidence="1">
    <location>
        <begin position="152"/>
        <end position="181"/>
    </location>
</feature>
<keyword evidence="3" id="KW-1185">Reference proteome</keyword>
<gene>
    <name evidence="2" type="ORF">GCM10009118_23590</name>
</gene>
<feature type="transmembrane region" description="Helical" evidence="1">
    <location>
        <begin position="374"/>
        <end position="391"/>
    </location>
</feature>
<dbReference type="Proteomes" id="UP001501126">
    <property type="component" value="Unassembled WGS sequence"/>
</dbReference>
<evidence type="ECO:0000313" key="2">
    <source>
        <dbReference type="EMBL" id="GAA0875950.1"/>
    </source>
</evidence>
<protein>
    <recommendedName>
        <fullName evidence="4">Mannosyltransferase</fullName>
    </recommendedName>
</protein>